<evidence type="ECO:0000313" key="3">
    <source>
        <dbReference type="EMBL" id="KAG4422040.1"/>
    </source>
</evidence>
<dbReference type="PROSITE" id="PS50097">
    <property type="entry name" value="BTB"/>
    <property type="match status" value="1"/>
</dbReference>
<feature type="region of interest" description="Disordered" evidence="1">
    <location>
        <begin position="100"/>
        <end position="242"/>
    </location>
</feature>
<dbReference type="AlphaFoldDB" id="A0A8H7WC07"/>
<organism evidence="3 4">
    <name type="scientific">Cadophora malorum</name>
    <dbReference type="NCBI Taxonomy" id="108018"/>
    <lineage>
        <taxon>Eukaryota</taxon>
        <taxon>Fungi</taxon>
        <taxon>Dikarya</taxon>
        <taxon>Ascomycota</taxon>
        <taxon>Pezizomycotina</taxon>
        <taxon>Leotiomycetes</taxon>
        <taxon>Helotiales</taxon>
        <taxon>Ploettnerulaceae</taxon>
        <taxon>Cadophora</taxon>
    </lineage>
</organism>
<feature type="domain" description="BTB" evidence="2">
    <location>
        <begin position="21"/>
        <end position="84"/>
    </location>
</feature>
<evidence type="ECO:0000259" key="2">
    <source>
        <dbReference type="PROSITE" id="PS50097"/>
    </source>
</evidence>
<feature type="compositionally biased region" description="Basic and acidic residues" evidence="1">
    <location>
        <begin position="231"/>
        <end position="242"/>
    </location>
</feature>
<keyword evidence="4" id="KW-1185">Reference proteome</keyword>
<dbReference type="OrthoDB" id="9997739at2759"/>
<dbReference type="InterPro" id="IPR011333">
    <property type="entry name" value="SKP1/BTB/POZ_sf"/>
</dbReference>
<dbReference type="EMBL" id="JAFJYH010000055">
    <property type="protein sequence ID" value="KAG4422040.1"/>
    <property type="molecule type" value="Genomic_DNA"/>
</dbReference>
<dbReference type="Proteomes" id="UP000664132">
    <property type="component" value="Unassembled WGS sequence"/>
</dbReference>
<feature type="compositionally biased region" description="Basic residues" evidence="1">
    <location>
        <begin position="169"/>
        <end position="178"/>
    </location>
</feature>
<evidence type="ECO:0000313" key="4">
    <source>
        <dbReference type="Proteomes" id="UP000664132"/>
    </source>
</evidence>
<comment type="caution">
    <text evidence="3">The sequence shown here is derived from an EMBL/GenBank/DDBJ whole genome shotgun (WGS) entry which is preliminary data.</text>
</comment>
<dbReference type="PANTHER" id="PTHR47843">
    <property type="entry name" value="BTB DOMAIN-CONTAINING PROTEIN-RELATED"/>
    <property type="match status" value="1"/>
</dbReference>
<feature type="compositionally biased region" description="Basic and acidic residues" evidence="1">
    <location>
        <begin position="146"/>
        <end position="155"/>
    </location>
</feature>
<sequence length="397" mass="43968">MPASFQEILNSRLFKFIVGEVVDGRASEFSVHEDSIAQLSTPLRTLVKSSPGAQSGSATWKDVSKETFEHFVQFAYTGNYSIPATEKRSFAEAQKTNGVHRKNIDGSAKSEQAANGVGPHSRRQAAPNGIRGRIDSLGSDETSPVEARDTSASEKMEEDGTILNYPIPTKKHKKKKPSKAAIERSEKESKEAALKVEKETVPEPDPEPEKKPELETKPEEAQVKKFQPAETKLDEIAKTDDDKPSEQYKLTVNFKSLSYPVIVPLDNYEGTCDPSPTFEKGHSYSNVFLSHASLYILADGQLVESLKALALFKLHKTLCTFELDNENISDITDLARYAYTGEGKDGYEGMGGLRNLVCQYMAIHAVELAVDARFMNLLAGGGQIVKDFFQFQLQRIH</sequence>
<dbReference type="Gene3D" id="3.30.710.10">
    <property type="entry name" value="Potassium Channel Kv1.1, Chain A"/>
    <property type="match status" value="1"/>
</dbReference>
<accession>A0A8H7WC07</accession>
<evidence type="ECO:0000256" key="1">
    <source>
        <dbReference type="SAM" id="MobiDB-lite"/>
    </source>
</evidence>
<name>A0A8H7WC07_9HELO</name>
<gene>
    <name evidence="3" type="ORF">IFR04_004781</name>
</gene>
<proteinExistence type="predicted"/>
<protein>
    <recommendedName>
        <fullName evidence="2">BTB domain-containing protein</fullName>
    </recommendedName>
</protein>
<dbReference type="InterPro" id="IPR000210">
    <property type="entry name" value="BTB/POZ_dom"/>
</dbReference>
<reference evidence="3" key="1">
    <citation type="submission" date="2021-02" db="EMBL/GenBank/DDBJ databases">
        <title>Genome sequence Cadophora malorum strain M34.</title>
        <authorList>
            <person name="Stefanovic E."/>
            <person name="Vu D."/>
            <person name="Scully C."/>
            <person name="Dijksterhuis J."/>
            <person name="Roader J."/>
            <person name="Houbraken J."/>
        </authorList>
    </citation>
    <scope>NUCLEOTIDE SEQUENCE</scope>
    <source>
        <strain evidence="3">M34</strain>
    </source>
</reference>
<feature type="compositionally biased region" description="Basic and acidic residues" evidence="1">
    <location>
        <begin position="181"/>
        <end position="223"/>
    </location>
</feature>